<gene>
    <name evidence="1" type="ORF">HNR55_002467</name>
</gene>
<keyword evidence="2" id="KW-1185">Reference proteome</keyword>
<proteinExistence type="predicted"/>
<organism evidence="1 2">
    <name type="scientific">Acetobacter lovaniensis</name>
    <dbReference type="NCBI Taxonomy" id="104100"/>
    <lineage>
        <taxon>Bacteria</taxon>
        <taxon>Pseudomonadati</taxon>
        <taxon>Pseudomonadota</taxon>
        <taxon>Alphaproteobacteria</taxon>
        <taxon>Acetobacterales</taxon>
        <taxon>Acetobacteraceae</taxon>
        <taxon>Acetobacter</taxon>
    </lineage>
</organism>
<dbReference type="Proteomes" id="UP000578000">
    <property type="component" value="Unassembled WGS sequence"/>
</dbReference>
<protein>
    <submittedName>
        <fullName evidence="1">Uncharacterized protein</fullName>
    </submittedName>
</protein>
<evidence type="ECO:0000313" key="1">
    <source>
        <dbReference type="EMBL" id="MBB6457865.1"/>
    </source>
</evidence>
<reference evidence="1 2" key="1">
    <citation type="submission" date="2020-08" db="EMBL/GenBank/DDBJ databases">
        <title>Genomic Encyclopedia of Type Strains, Phase IV (KMG-IV): sequencing the most valuable type-strain genomes for metagenomic binning, comparative biology and taxonomic classification.</title>
        <authorList>
            <person name="Goeker M."/>
        </authorList>
    </citation>
    <scope>NUCLEOTIDE SEQUENCE [LARGE SCALE GENOMIC DNA]</scope>
    <source>
        <strain evidence="1 2">DSM 4491</strain>
    </source>
</reference>
<dbReference type="EMBL" id="JACHIE010000011">
    <property type="protein sequence ID" value="MBB6457865.1"/>
    <property type="molecule type" value="Genomic_DNA"/>
</dbReference>
<sequence>MSDAQHALEISSSFSIANPLSASHDMTTTEAN</sequence>
<comment type="caution">
    <text evidence="1">The sequence shown here is derived from an EMBL/GenBank/DDBJ whole genome shotgun (WGS) entry which is preliminary data.</text>
</comment>
<accession>A0A841QHR3</accession>
<evidence type="ECO:0000313" key="2">
    <source>
        <dbReference type="Proteomes" id="UP000578000"/>
    </source>
</evidence>
<dbReference type="AlphaFoldDB" id="A0A841QHR3"/>
<name>A0A841QHR3_9PROT</name>